<dbReference type="OrthoDB" id="1244776at2"/>
<evidence type="ECO:0000256" key="2">
    <source>
        <dbReference type="ARBA" id="ARBA00022801"/>
    </source>
</evidence>
<dbReference type="RefSeq" id="WP_002703065.1">
    <property type="nucleotide sequence ID" value="NZ_AGRW01000039.1"/>
</dbReference>
<accession>H7EIW0</accession>
<organism evidence="5 6">
    <name type="scientific">Treponema saccharophilum DSM 2985</name>
    <dbReference type="NCBI Taxonomy" id="907348"/>
    <lineage>
        <taxon>Bacteria</taxon>
        <taxon>Pseudomonadati</taxon>
        <taxon>Spirochaetota</taxon>
        <taxon>Spirochaetia</taxon>
        <taxon>Spirochaetales</taxon>
        <taxon>Treponemataceae</taxon>
        <taxon>Treponema</taxon>
    </lineage>
</organism>
<evidence type="ECO:0000256" key="3">
    <source>
        <dbReference type="ARBA" id="ARBA00022839"/>
    </source>
</evidence>
<evidence type="ECO:0000256" key="1">
    <source>
        <dbReference type="ARBA" id="ARBA00022722"/>
    </source>
</evidence>
<keyword evidence="3 5" id="KW-0269">Exonuclease</keyword>
<dbReference type="CDD" id="cd06133">
    <property type="entry name" value="ERI-1_3'hExo_like"/>
    <property type="match status" value="1"/>
</dbReference>
<keyword evidence="6" id="KW-1185">Reference proteome</keyword>
<dbReference type="Gene3D" id="3.30.420.10">
    <property type="entry name" value="Ribonuclease H-like superfamily/Ribonuclease H"/>
    <property type="match status" value="1"/>
</dbReference>
<dbReference type="STRING" id="907348.TresaDRAFT_2059"/>
<name>H7EIW0_9SPIR</name>
<dbReference type="eggNOG" id="COG5018">
    <property type="taxonomic scope" value="Bacteria"/>
</dbReference>
<dbReference type="EMBL" id="AGRW01000039">
    <property type="protein sequence ID" value="EIC02417.1"/>
    <property type="molecule type" value="Genomic_DNA"/>
</dbReference>
<dbReference type="SUPFAM" id="SSF53098">
    <property type="entry name" value="Ribonuclease H-like"/>
    <property type="match status" value="1"/>
</dbReference>
<dbReference type="InterPro" id="IPR012337">
    <property type="entry name" value="RNaseH-like_sf"/>
</dbReference>
<dbReference type="PANTHER" id="PTHR23044">
    <property type="entry name" value="3'-5' EXONUCLEASE ERI1-RELATED"/>
    <property type="match status" value="1"/>
</dbReference>
<dbReference type="AlphaFoldDB" id="H7EIW0"/>
<dbReference type="GO" id="GO:0000175">
    <property type="term" value="F:3'-5'-RNA exonuclease activity"/>
    <property type="evidence" value="ECO:0007669"/>
    <property type="project" value="InterPro"/>
</dbReference>
<sequence length="339" mass="38309">MYYVCIDLEMGEVEHGGVSAQFPLSHEVIQIGAVILDDQFHFNGGDDSFSMFVRPAHSSITPAIFELTGISDDMLAGACSFETAFGRYCEWVRARTGGGKFTTFCWSARDYVQLRDEISAKAGHRSDLSGNLDTFVDLQRSFSDILGTRTAVSLEKAVEFCHEKFEGRAHSAVVDAFNTAVVLNKIARAPGLGVSFPLIRGMERGKIEEERMREARESTELESSLRSTFGAYLPKELLDSFGLSDENSKVQAEKEKSLAVDYSTYIPMNKLDRKLLRRQEKLLKMTKKLPLEIQHQIANHHPSLKYSIPPSKWMGFFVKMLYLKSDMYQRLRLPGDFPF</sequence>
<dbReference type="InterPro" id="IPR047201">
    <property type="entry name" value="ERI-1_3'hExo-like"/>
</dbReference>
<dbReference type="SMART" id="SM00479">
    <property type="entry name" value="EXOIII"/>
    <property type="match status" value="1"/>
</dbReference>
<dbReference type="Pfam" id="PF00929">
    <property type="entry name" value="RNase_T"/>
    <property type="match status" value="1"/>
</dbReference>
<evidence type="ECO:0000259" key="4">
    <source>
        <dbReference type="SMART" id="SM00479"/>
    </source>
</evidence>
<keyword evidence="2" id="KW-0378">Hydrolase</keyword>
<dbReference type="GO" id="GO:0006259">
    <property type="term" value="P:DNA metabolic process"/>
    <property type="evidence" value="ECO:0007669"/>
    <property type="project" value="UniProtKB-ARBA"/>
</dbReference>
<proteinExistence type="predicted"/>
<comment type="caution">
    <text evidence="5">The sequence shown here is derived from an EMBL/GenBank/DDBJ whole genome shotgun (WGS) entry which is preliminary data.</text>
</comment>
<dbReference type="InterPro" id="IPR036397">
    <property type="entry name" value="RNaseH_sf"/>
</dbReference>
<dbReference type="Proteomes" id="UP000003571">
    <property type="component" value="Unassembled WGS sequence"/>
</dbReference>
<feature type="domain" description="Exonuclease" evidence="4">
    <location>
        <begin position="2"/>
        <end position="192"/>
    </location>
</feature>
<gene>
    <name evidence="5" type="ORF">TresaDRAFT_2059</name>
</gene>
<dbReference type="GO" id="GO:0003676">
    <property type="term" value="F:nucleic acid binding"/>
    <property type="evidence" value="ECO:0007669"/>
    <property type="project" value="InterPro"/>
</dbReference>
<dbReference type="PATRIC" id="fig|907348.3.peg.771"/>
<protein>
    <submittedName>
        <fullName evidence="5">Exonuclease RNase T and DNA polymerase III</fullName>
    </submittedName>
</protein>
<dbReference type="PANTHER" id="PTHR23044:SF61">
    <property type="entry name" value="3'-5' EXORIBONUCLEASE 1-RELATED"/>
    <property type="match status" value="1"/>
</dbReference>
<keyword evidence="1" id="KW-0540">Nuclease</keyword>
<dbReference type="InterPro" id="IPR013520">
    <property type="entry name" value="Ribonucl_H"/>
</dbReference>
<evidence type="ECO:0000313" key="6">
    <source>
        <dbReference type="Proteomes" id="UP000003571"/>
    </source>
</evidence>
<dbReference type="InterPro" id="IPR051274">
    <property type="entry name" value="3-5_Exoribonuclease"/>
</dbReference>
<reference evidence="5 6" key="1">
    <citation type="submission" date="2011-09" db="EMBL/GenBank/DDBJ databases">
        <title>The draft genome of Treponema saccharophilum DSM 2985.</title>
        <authorList>
            <consortium name="US DOE Joint Genome Institute (JGI-PGF)"/>
            <person name="Lucas S."/>
            <person name="Copeland A."/>
            <person name="Lapidus A."/>
            <person name="Glavina del Rio T."/>
            <person name="Dalin E."/>
            <person name="Tice H."/>
            <person name="Bruce D."/>
            <person name="Goodwin L."/>
            <person name="Pitluck S."/>
            <person name="Peters L."/>
            <person name="Kyrpides N."/>
            <person name="Mavromatis K."/>
            <person name="Ivanova N."/>
            <person name="Markowitz V."/>
            <person name="Cheng J.-F."/>
            <person name="Hugenholtz P."/>
            <person name="Woyke T."/>
            <person name="Wu D."/>
            <person name="Gronow S."/>
            <person name="Wellnitz S."/>
            <person name="Brambilla E."/>
            <person name="Klenk H.-P."/>
            <person name="Eisen J.A."/>
        </authorList>
    </citation>
    <scope>NUCLEOTIDE SEQUENCE [LARGE SCALE GENOMIC DNA]</scope>
    <source>
        <strain evidence="5 6">DSM 2985</strain>
    </source>
</reference>
<evidence type="ECO:0000313" key="5">
    <source>
        <dbReference type="EMBL" id="EIC02417.1"/>
    </source>
</evidence>